<accession>A0A3Q4MKW0</accession>
<feature type="compositionally biased region" description="Polar residues" evidence="1">
    <location>
        <begin position="320"/>
        <end position="329"/>
    </location>
</feature>
<dbReference type="AlphaFoldDB" id="A0A3Q4MKW0"/>
<feature type="region of interest" description="Disordered" evidence="1">
    <location>
        <begin position="313"/>
        <end position="354"/>
    </location>
</feature>
<dbReference type="Bgee" id="ENSNBRG00000010271">
    <property type="expression patterns" value="Expressed in testis and 5 other cell types or tissues"/>
</dbReference>
<organism evidence="2 3">
    <name type="scientific">Neolamprologus brichardi</name>
    <name type="common">Fairy cichlid</name>
    <name type="synonym">Lamprologus brichardi</name>
    <dbReference type="NCBI Taxonomy" id="32507"/>
    <lineage>
        <taxon>Eukaryota</taxon>
        <taxon>Metazoa</taxon>
        <taxon>Chordata</taxon>
        <taxon>Craniata</taxon>
        <taxon>Vertebrata</taxon>
        <taxon>Euteleostomi</taxon>
        <taxon>Actinopterygii</taxon>
        <taxon>Neopterygii</taxon>
        <taxon>Teleostei</taxon>
        <taxon>Neoteleostei</taxon>
        <taxon>Acanthomorphata</taxon>
        <taxon>Ovalentaria</taxon>
        <taxon>Cichlomorphae</taxon>
        <taxon>Cichliformes</taxon>
        <taxon>Cichlidae</taxon>
        <taxon>African cichlids</taxon>
        <taxon>Pseudocrenilabrinae</taxon>
        <taxon>Lamprologini</taxon>
        <taxon>Neolamprologus</taxon>
    </lineage>
</organism>
<dbReference type="PANTHER" id="PTHR47117">
    <property type="entry name" value="STAR-RELATED LIPID TRANSFER PROTEIN 9"/>
    <property type="match status" value="1"/>
</dbReference>
<sequence>MSKDSLSLESTVKFSTVKRFRQTLVPTYSLVTDSTDSSKLHTKTAETSFEWDSRQKTEAYWSHQSSPKTRQIDTTMKPSSQTNISNVKTFSHGNPGKNEVKLSKAYTLKRHSLPLRSVSQKTEQISLYANKKEPQHVPKSQDSPIHFVSSDINPYVHQWQEDDSGQHCYKNPAFGSAADLSSNSPLLNSSEKRITRCCSVDNGLNGQNSPFNSHLSTYATNKGLSSTLSSVEDYKEQATKPSQLTPCQEAFANICSCPANLTADSGSSVNSVPGDPGNASGRVDEIMFVYSSEQECQTSNTYAQRRTCEHSTQTERELQAQGNGKNCSSLKRKDRHKRSNTDVPASQKNKVDITESPTWASMESMSAHISKLINSTSNLLGDVQGMRTGEVRSSSSRSINFSDLSTSYVESKRDCSTQTAADVGIQTERLVAPAEKKAAVLLSPSEKSKSHEVNVIVKVIGSDAVSVSQDKNIHCVVKTKSNTVEKMQSMPDLRQGQSDPYHRE</sequence>
<reference evidence="2" key="2">
    <citation type="submission" date="2025-09" db="UniProtKB">
        <authorList>
            <consortium name="Ensembl"/>
        </authorList>
    </citation>
    <scope>IDENTIFICATION</scope>
</reference>
<evidence type="ECO:0000256" key="1">
    <source>
        <dbReference type="SAM" id="MobiDB-lite"/>
    </source>
</evidence>
<feature type="region of interest" description="Disordered" evidence="1">
    <location>
        <begin position="484"/>
        <end position="504"/>
    </location>
</feature>
<dbReference type="PROSITE" id="PS00141">
    <property type="entry name" value="ASP_PROTEASE"/>
    <property type="match status" value="1"/>
</dbReference>
<reference evidence="2" key="1">
    <citation type="submission" date="2025-08" db="UniProtKB">
        <authorList>
            <consortium name="Ensembl"/>
        </authorList>
    </citation>
    <scope>IDENTIFICATION</scope>
</reference>
<evidence type="ECO:0000313" key="2">
    <source>
        <dbReference type="Ensembl" id="ENSNBRP00000013209.1"/>
    </source>
</evidence>
<feature type="region of interest" description="Disordered" evidence="1">
    <location>
        <begin position="60"/>
        <end position="96"/>
    </location>
</feature>
<dbReference type="Ensembl" id="ENSNBRT00000013581.1">
    <property type="protein sequence ID" value="ENSNBRP00000013209.1"/>
    <property type="gene ID" value="ENSNBRG00000010271.1"/>
</dbReference>
<dbReference type="GO" id="GO:0004190">
    <property type="term" value="F:aspartic-type endopeptidase activity"/>
    <property type="evidence" value="ECO:0007669"/>
    <property type="project" value="InterPro"/>
</dbReference>
<dbReference type="Proteomes" id="UP000261580">
    <property type="component" value="Unassembled WGS sequence"/>
</dbReference>
<evidence type="ECO:0000313" key="3">
    <source>
        <dbReference type="Proteomes" id="UP000261580"/>
    </source>
</evidence>
<keyword evidence="3" id="KW-1185">Reference proteome</keyword>
<dbReference type="STRING" id="32507.ENSNBRP00000013209"/>
<feature type="compositionally biased region" description="Polar residues" evidence="1">
    <location>
        <begin position="62"/>
        <end position="92"/>
    </location>
</feature>
<protein>
    <submittedName>
        <fullName evidence="2">Uncharacterized protein</fullName>
    </submittedName>
</protein>
<dbReference type="OMA" id="VESKRDC"/>
<name>A0A3Q4MKW0_NEOBR</name>
<dbReference type="InterPro" id="IPR001969">
    <property type="entry name" value="Aspartic_peptidase_AS"/>
</dbReference>
<dbReference type="GeneTree" id="ENSGT00940000173788"/>
<dbReference type="PANTHER" id="PTHR47117:SF8">
    <property type="entry name" value="KINESIN FAMILY MEMBER 16B"/>
    <property type="match status" value="1"/>
</dbReference>
<proteinExistence type="predicted"/>
<dbReference type="GO" id="GO:0006508">
    <property type="term" value="P:proteolysis"/>
    <property type="evidence" value="ECO:0007669"/>
    <property type="project" value="InterPro"/>
</dbReference>